<name>A0ABU6RCC7_9FABA</name>
<evidence type="ECO:0000313" key="2">
    <source>
        <dbReference type="Proteomes" id="UP001341840"/>
    </source>
</evidence>
<proteinExistence type="predicted"/>
<protein>
    <submittedName>
        <fullName evidence="1">Uncharacterized protein</fullName>
    </submittedName>
</protein>
<evidence type="ECO:0000313" key="1">
    <source>
        <dbReference type="EMBL" id="MED6121519.1"/>
    </source>
</evidence>
<dbReference type="EMBL" id="JASCZI010030339">
    <property type="protein sequence ID" value="MED6121519.1"/>
    <property type="molecule type" value="Genomic_DNA"/>
</dbReference>
<sequence length="134" mass="14970">MEPQTKCLWKEEEKKQALLSHCVICSSNNLTTLSRAIAFGLCLHKSKYIHLHHAPPPLLLMVVAEREQLKDAIFVTSENVHGCRYTVLQHLTAQICAALRRRNHHQLCLQVNIVTSSISSLTAPPLSSSAPPTR</sequence>
<comment type="caution">
    <text evidence="1">The sequence shown here is derived from an EMBL/GenBank/DDBJ whole genome shotgun (WGS) entry which is preliminary data.</text>
</comment>
<dbReference type="Proteomes" id="UP001341840">
    <property type="component" value="Unassembled WGS sequence"/>
</dbReference>
<keyword evidence="2" id="KW-1185">Reference proteome</keyword>
<organism evidence="1 2">
    <name type="scientific">Stylosanthes scabra</name>
    <dbReference type="NCBI Taxonomy" id="79078"/>
    <lineage>
        <taxon>Eukaryota</taxon>
        <taxon>Viridiplantae</taxon>
        <taxon>Streptophyta</taxon>
        <taxon>Embryophyta</taxon>
        <taxon>Tracheophyta</taxon>
        <taxon>Spermatophyta</taxon>
        <taxon>Magnoliopsida</taxon>
        <taxon>eudicotyledons</taxon>
        <taxon>Gunneridae</taxon>
        <taxon>Pentapetalae</taxon>
        <taxon>rosids</taxon>
        <taxon>fabids</taxon>
        <taxon>Fabales</taxon>
        <taxon>Fabaceae</taxon>
        <taxon>Papilionoideae</taxon>
        <taxon>50 kb inversion clade</taxon>
        <taxon>dalbergioids sensu lato</taxon>
        <taxon>Dalbergieae</taxon>
        <taxon>Pterocarpus clade</taxon>
        <taxon>Stylosanthes</taxon>
    </lineage>
</organism>
<reference evidence="1 2" key="1">
    <citation type="journal article" date="2023" name="Plants (Basel)">
        <title>Bridging the Gap: Combining Genomics and Transcriptomics Approaches to Understand Stylosanthes scabra, an Orphan Legume from the Brazilian Caatinga.</title>
        <authorList>
            <person name="Ferreira-Neto J.R.C."/>
            <person name="da Silva M.D."/>
            <person name="Binneck E."/>
            <person name="de Melo N.F."/>
            <person name="da Silva R.H."/>
            <person name="de Melo A.L.T.M."/>
            <person name="Pandolfi V."/>
            <person name="Bustamante F.O."/>
            <person name="Brasileiro-Vidal A.C."/>
            <person name="Benko-Iseppon A.M."/>
        </authorList>
    </citation>
    <scope>NUCLEOTIDE SEQUENCE [LARGE SCALE GENOMIC DNA]</scope>
    <source>
        <tissue evidence="1">Leaves</tissue>
    </source>
</reference>
<gene>
    <name evidence="1" type="ORF">PIB30_030947</name>
</gene>
<accession>A0ABU6RCC7</accession>